<sequence>MGFMKRFRRAKSPKNKDLRARDDLHFPVYHGPDQSQRLDDKILRRIFEFVCPHTTDETLEPSEESGHDGCMTCDMRDLAHCALTKRQWYGVAAGLLYRSIRIDAVHYCELEEVYAEERKRKSRGGDEVDPPTLRLQQLCRTVRENHYIGSRVRLLKLPYMTRESCKADLARTVSVCPNLEYIDLPDGFFSGDPSCHTLRQELQARCPHIRKTKFNEGGEQALESLLHGYWQELRVIEMNKIQIEPSILRRVFGVLPWLSEVSFTSISWMNDSIFHSAPGIPEFPALDTLKLNKISGITAEGVVQYLENPVCRDALRTLKIKDCARLPVSSLHNILGMATSLETLEYTATVSAALPIDPLPPMTSRTLGKLNYEIISNSANQLYPPGASYYQYLTNSLMSGALPSLRQLYVRDPDFPESLTLAPPIRPFADSPAHNPRGFNQPLEVFSKGLDELEWIFTSIIPADGYGRRGSMSGGRPLSSYSASKGLGPQWGGDARKSVVVPNGFGGFLAVPAESERPRSAGNLGPSSSYGHAHSHSLGNGIRASWMSHQKRSSRADLWR</sequence>
<feature type="region of interest" description="Disordered" evidence="1">
    <location>
        <begin position="516"/>
        <end position="535"/>
    </location>
</feature>
<dbReference type="GeneID" id="54589479"/>
<accession>A0A6A6I793</accession>
<gene>
    <name evidence="2" type="ORF">BU26DRAFT_65086</name>
</gene>
<evidence type="ECO:0008006" key="4">
    <source>
        <dbReference type="Google" id="ProtNLM"/>
    </source>
</evidence>
<proteinExistence type="predicted"/>
<name>A0A6A6I793_9PLEO</name>
<evidence type="ECO:0000313" key="2">
    <source>
        <dbReference type="EMBL" id="KAF2246241.1"/>
    </source>
</evidence>
<evidence type="ECO:0000256" key="1">
    <source>
        <dbReference type="SAM" id="MobiDB-lite"/>
    </source>
</evidence>
<dbReference type="EMBL" id="ML987199">
    <property type="protein sequence ID" value="KAF2246241.1"/>
    <property type="molecule type" value="Genomic_DNA"/>
</dbReference>
<dbReference type="Proteomes" id="UP000800094">
    <property type="component" value="Unassembled WGS sequence"/>
</dbReference>
<dbReference type="InterPro" id="IPR032675">
    <property type="entry name" value="LRR_dom_sf"/>
</dbReference>
<dbReference type="Gene3D" id="3.80.10.10">
    <property type="entry name" value="Ribonuclease Inhibitor"/>
    <property type="match status" value="1"/>
</dbReference>
<keyword evidence="3" id="KW-1185">Reference proteome</keyword>
<dbReference type="AlphaFoldDB" id="A0A6A6I793"/>
<dbReference type="RefSeq" id="XP_033681245.1">
    <property type="nucleotide sequence ID" value="XM_033836149.1"/>
</dbReference>
<organism evidence="2 3">
    <name type="scientific">Trematosphaeria pertusa</name>
    <dbReference type="NCBI Taxonomy" id="390896"/>
    <lineage>
        <taxon>Eukaryota</taxon>
        <taxon>Fungi</taxon>
        <taxon>Dikarya</taxon>
        <taxon>Ascomycota</taxon>
        <taxon>Pezizomycotina</taxon>
        <taxon>Dothideomycetes</taxon>
        <taxon>Pleosporomycetidae</taxon>
        <taxon>Pleosporales</taxon>
        <taxon>Massarineae</taxon>
        <taxon>Trematosphaeriaceae</taxon>
        <taxon>Trematosphaeria</taxon>
    </lineage>
</organism>
<evidence type="ECO:0000313" key="3">
    <source>
        <dbReference type="Proteomes" id="UP000800094"/>
    </source>
</evidence>
<dbReference type="OrthoDB" id="5405297at2759"/>
<protein>
    <recommendedName>
        <fullName evidence="4">F-box domain-containing protein</fullName>
    </recommendedName>
</protein>
<dbReference type="SUPFAM" id="SSF52047">
    <property type="entry name" value="RNI-like"/>
    <property type="match status" value="1"/>
</dbReference>
<reference evidence="2" key="1">
    <citation type="journal article" date="2020" name="Stud. Mycol.">
        <title>101 Dothideomycetes genomes: a test case for predicting lifestyles and emergence of pathogens.</title>
        <authorList>
            <person name="Haridas S."/>
            <person name="Albert R."/>
            <person name="Binder M."/>
            <person name="Bloem J."/>
            <person name="Labutti K."/>
            <person name="Salamov A."/>
            <person name="Andreopoulos B."/>
            <person name="Baker S."/>
            <person name="Barry K."/>
            <person name="Bills G."/>
            <person name="Bluhm B."/>
            <person name="Cannon C."/>
            <person name="Castanera R."/>
            <person name="Culley D."/>
            <person name="Daum C."/>
            <person name="Ezra D."/>
            <person name="Gonzalez J."/>
            <person name="Henrissat B."/>
            <person name="Kuo A."/>
            <person name="Liang C."/>
            <person name="Lipzen A."/>
            <person name="Lutzoni F."/>
            <person name="Magnuson J."/>
            <person name="Mondo S."/>
            <person name="Nolan M."/>
            <person name="Ohm R."/>
            <person name="Pangilinan J."/>
            <person name="Park H.-J."/>
            <person name="Ramirez L."/>
            <person name="Alfaro M."/>
            <person name="Sun H."/>
            <person name="Tritt A."/>
            <person name="Yoshinaga Y."/>
            <person name="Zwiers L.-H."/>
            <person name="Turgeon B."/>
            <person name="Goodwin S."/>
            <person name="Spatafora J."/>
            <person name="Crous P."/>
            <person name="Grigoriev I."/>
        </authorList>
    </citation>
    <scope>NUCLEOTIDE SEQUENCE</scope>
    <source>
        <strain evidence="2">CBS 122368</strain>
    </source>
</reference>